<feature type="transmembrane region" description="Helical" evidence="2">
    <location>
        <begin position="20"/>
        <end position="44"/>
    </location>
</feature>
<evidence type="ECO:0000256" key="2">
    <source>
        <dbReference type="SAM" id="Phobius"/>
    </source>
</evidence>
<comment type="caution">
    <text evidence="3">The sequence shown here is derived from an EMBL/GenBank/DDBJ whole genome shotgun (WGS) entry which is preliminary data.</text>
</comment>
<feature type="transmembrane region" description="Helical" evidence="2">
    <location>
        <begin position="96"/>
        <end position="115"/>
    </location>
</feature>
<keyword evidence="4" id="KW-1185">Reference proteome</keyword>
<dbReference type="OrthoDB" id="2498976at2759"/>
<name>A0A0L0VGT1_9BASI</name>
<organism evidence="3 4">
    <name type="scientific">Puccinia striiformis f. sp. tritici PST-78</name>
    <dbReference type="NCBI Taxonomy" id="1165861"/>
    <lineage>
        <taxon>Eukaryota</taxon>
        <taxon>Fungi</taxon>
        <taxon>Dikarya</taxon>
        <taxon>Basidiomycota</taxon>
        <taxon>Pucciniomycotina</taxon>
        <taxon>Pucciniomycetes</taxon>
        <taxon>Pucciniales</taxon>
        <taxon>Pucciniaceae</taxon>
        <taxon>Puccinia</taxon>
    </lineage>
</organism>
<dbReference type="Proteomes" id="UP000054564">
    <property type="component" value="Unassembled WGS sequence"/>
</dbReference>
<sequence>MVHSSGKDLVKIRNWAQNALLVGALEHRSCCAVFFVGLCLVVSLPGVDGATYRTDLPDNGIRFLSPDAEKVIPSSTLLNLIAPEAEGNASALRRSFIAFSIIIPIVAILLAYLSWKRRREDQEIYETVLRTFHTRKELFDRSERLNAELREKNAGPQEWTSVQFPPETETVIEMGSQKDVTQLNEKQSFEKEKIGTHMQPEGATPVSEYPEVAVTIDPHPQAEPRSTVKDDQAPTLPRKYDSPGPTIQAGTKMPSGSTSPMGNLPLDEDEIEEDFPIPENRKIKVDSILIYCEKQKKLSQASSSPSLSLQKAQKSPQESSVHSGSPTALFMAI</sequence>
<keyword evidence="2" id="KW-0812">Transmembrane</keyword>
<feature type="compositionally biased region" description="Basic and acidic residues" evidence="1">
    <location>
        <begin position="220"/>
        <end position="232"/>
    </location>
</feature>
<feature type="compositionally biased region" description="Polar residues" evidence="1">
    <location>
        <begin position="316"/>
        <end position="326"/>
    </location>
</feature>
<protein>
    <submittedName>
        <fullName evidence="3">Uncharacterized protein</fullName>
    </submittedName>
</protein>
<feature type="compositionally biased region" description="Low complexity" evidence="1">
    <location>
        <begin position="298"/>
        <end position="315"/>
    </location>
</feature>
<proteinExistence type="predicted"/>
<dbReference type="AlphaFoldDB" id="A0A0L0VGT1"/>
<keyword evidence="2" id="KW-0472">Membrane</keyword>
<evidence type="ECO:0000313" key="3">
    <source>
        <dbReference type="EMBL" id="KNE98477.1"/>
    </source>
</evidence>
<gene>
    <name evidence="3" type="ORF">PSTG_08215</name>
</gene>
<reference evidence="4" key="1">
    <citation type="submission" date="2014-03" db="EMBL/GenBank/DDBJ databases">
        <title>The Genome Sequence of Puccinia striiformis f. sp. tritici PST-78.</title>
        <authorList>
            <consortium name="The Broad Institute Genome Sequencing Platform"/>
            <person name="Cuomo C."/>
            <person name="Hulbert S."/>
            <person name="Chen X."/>
            <person name="Walker B."/>
            <person name="Young S.K."/>
            <person name="Zeng Q."/>
            <person name="Gargeya S."/>
            <person name="Fitzgerald M."/>
            <person name="Haas B."/>
            <person name="Abouelleil A."/>
            <person name="Alvarado L."/>
            <person name="Arachchi H.M."/>
            <person name="Berlin A.M."/>
            <person name="Chapman S.B."/>
            <person name="Goldberg J."/>
            <person name="Griggs A."/>
            <person name="Gujja S."/>
            <person name="Hansen M."/>
            <person name="Howarth C."/>
            <person name="Imamovic A."/>
            <person name="Larimer J."/>
            <person name="McCowan C."/>
            <person name="Montmayeur A."/>
            <person name="Murphy C."/>
            <person name="Neiman D."/>
            <person name="Pearson M."/>
            <person name="Priest M."/>
            <person name="Roberts A."/>
            <person name="Saif S."/>
            <person name="Shea T."/>
            <person name="Sisk P."/>
            <person name="Sykes S."/>
            <person name="Wortman J."/>
            <person name="Nusbaum C."/>
            <person name="Birren B."/>
        </authorList>
    </citation>
    <scope>NUCLEOTIDE SEQUENCE [LARGE SCALE GENOMIC DNA]</scope>
    <source>
        <strain evidence="4">race PST-78</strain>
    </source>
</reference>
<keyword evidence="2" id="KW-1133">Transmembrane helix</keyword>
<evidence type="ECO:0000256" key="1">
    <source>
        <dbReference type="SAM" id="MobiDB-lite"/>
    </source>
</evidence>
<feature type="region of interest" description="Disordered" evidence="1">
    <location>
        <begin position="217"/>
        <end position="267"/>
    </location>
</feature>
<evidence type="ECO:0000313" key="4">
    <source>
        <dbReference type="Proteomes" id="UP000054564"/>
    </source>
</evidence>
<feature type="region of interest" description="Disordered" evidence="1">
    <location>
        <begin position="298"/>
        <end position="333"/>
    </location>
</feature>
<dbReference type="EMBL" id="AJIL01000056">
    <property type="protein sequence ID" value="KNE98477.1"/>
    <property type="molecule type" value="Genomic_DNA"/>
</dbReference>
<accession>A0A0L0VGT1</accession>